<sequence length="211" mass="23319">MFARLEPPLQPSSDDARRQLEHELSKPKYGDRRTLLQKLMDWLNERLADLTDGAGSLPPLWLGLVLIMLAALIGLGLTRIRRRQGPERGSDHDVDEVISSELDADELRAAGDRALADGDTALAHVQYFRALARRGVDRTIVSARPGATAHEVANELSHAFPDRRADIDAAARTFDEVRYGGRVPPRPVVEAMRDLDASLARSRPAHPAVTR</sequence>
<proteinExistence type="predicted"/>
<feature type="domain" description="Protein-glutamine gamma-glutamyltransferase-like C-terminal" evidence="2">
    <location>
        <begin position="128"/>
        <end position="196"/>
    </location>
</feature>
<reference evidence="3 4" key="1">
    <citation type="submission" date="2019-06" db="EMBL/GenBank/DDBJ databases">
        <title>Sequencing the genomes of 1000 actinobacteria strains.</title>
        <authorList>
            <person name="Klenk H.-P."/>
        </authorList>
    </citation>
    <scope>NUCLEOTIDE SEQUENCE [LARGE SCALE GENOMIC DNA]</scope>
    <source>
        <strain evidence="3 4">DSM 19828</strain>
    </source>
</reference>
<protein>
    <submittedName>
        <fullName evidence="3">Uncharacterized protein DUF4129</fullName>
    </submittedName>
</protein>
<keyword evidence="1" id="KW-0812">Transmembrane</keyword>
<gene>
    <name evidence="3" type="ORF">FB459_3134</name>
</gene>
<keyword evidence="1" id="KW-1133">Transmembrane helix</keyword>
<dbReference type="InterPro" id="IPR025403">
    <property type="entry name" value="TgpA-like_C"/>
</dbReference>
<dbReference type="Pfam" id="PF13559">
    <property type="entry name" value="DUF4129"/>
    <property type="match status" value="1"/>
</dbReference>
<keyword evidence="4" id="KW-1185">Reference proteome</keyword>
<dbReference type="AlphaFoldDB" id="A0A542EJR7"/>
<evidence type="ECO:0000313" key="4">
    <source>
        <dbReference type="Proteomes" id="UP000320806"/>
    </source>
</evidence>
<evidence type="ECO:0000259" key="2">
    <source>
        <dbReference type="Pfam" id="PF13559"/>
    </source>
</evidence>
<evidence type="ECO:0000313" key="3">
    <source>
        <dbReference type="EMBL" id="TQJ15577.1"/>
    </source>
</evidence>
<dbReference type="RefSeq" id="WP_141929089.1">
    <property type="nucleotide sequence ID" value="NZ_BAABCI010000001.1"/>
</dbReference>
<dbReference type="EMBL" id="VFMO01000001">
    <property type="protein sequence ID" value="TQJ15577.1"/>
    <property type="molecule type" value="Genomic_DNA"/>
</dbReference>
<evidence type="ECO:0000256" key="1">
    <source>
        <dbReference type="SAM" id="Phobius"/>
    </source>
</evidence>
<dbReference type="Proteomes" id="UP000320806">
    <property type="component" value="Unassembled WGS sequence"/>
</dbReference>
<keyword evidence="1" id="KW-0472">Membrane</keyword>
<name>A0A542EJR7_9MICO</name>
<feature type="transmembrane region" description="Helical" evidence="1">
    <location>
        <begin position="60"/>
        <end position="78"/>
    </location>
</feature>
<organism evidence="3 4">
    <name type="scientific">Yimella lutea</name>
    <dbReference type="NCBI Taxonomy" id="587872"/>
    <lineage>
        <taxon>Bacteria</taxon>
        <taxon>Bacillati</taxon>
        <taxon>Actinomycetota</taxon>
        <taxon>Actinomycetes</taxon>
        <taxon>Micrococcales</taxon>
        <taxon>Dermacoccaceae</taxon>
        <taxon>Yimella</taxon>
    </lineage>
</organism>
<dbReference type="OrthoDB" id="3389322at2"/>
<comment type="caution">
    <text evidence="3">The sequence shown here is derived from an EMBL/GenBank/DDBJ whole genome shotgun (WGS) entry which is preliminary data.</text>
</comment>
<accession>A0A542EJR7</accession>